<keyword evidence="3" id="KW-1185">Reference proteome</keyword>
<protein>
    <recommendedName>
        <fullName evidence="1">Wadjet protein JetD C-terminal domain-containing protein</fullName>
    </recommendedName>
</protein>
<dbReference type="RefSeq" id="WP_345196949.1">
    <property type="nucleotide sequence ID" value="NZ_BAABFL010000416.1"/>
</dbReference>
<evidence type="ECO:0000259" key="1">
    <source>
        <dbReference type="Pfam" id="PF09983"/>
    </source>
</evidence>
<comment type="caution">
    <text evidence="2">The sequence shown here is derived from an EMBL/GenBank/DDBJ whole genome shotgun (WGS) entry which is preliminary data.</text>
</comment>
<dbReference type="EMBL" id="BAABFL010000416">
    <property type="protein sequence ID" value="GAA4650723.1"/>
    <property type="molecule type" value="Genomic_DNA"/>
</dbReference>
<proteinExistence type="predicted"/>
<accession>A0ABP8V5J6</accession>
<evidence type="ECO:0000313" key="3">
    <source>
        <dbReference type="Proteomes" id="UP001500604"/>
    </source>
</evidence>
<dbReference type="InterPro" id="IPR024534">
    <property type="entry name" value="JetD_C"/>
</dbReference>
<feature type="domain" description="Wadjet protein JetD C-terminal" evidence="1">
    <location>
        <begin position="194"/>
        <end position="326"/>
    </location>
</feature>
<gene>
    <name evidence="2" type="ORF">GCM10023116_30060</name>
</gene>
<dbReference type="Pfam" id="PF09983">
    <property type="entry name" value="JetD_C"/>
    <property type="match status" value="1"/>
</dbReference>
<name>A0ABP8V5J6_9GAMM</name>
<organism evidence="2 3">
    <name type="scientific">Kistimonas scapharcae</name>
    <dbReference type="NCBI Taxonomy" id="1036133"/>
    <lineage>
        <taxon>Bacteria</taxon>
        <taxon>Pseudomonadati</taxon>
        <taxon>Pseudomonadota</taxon>
        <taxon>Gammaproteobacteria</taxon>
        <taxon>Oceanospirillales</taxon>
        <taxon>Endozoicomonadaceae</taxon>
        <taxon>Kistimonas</taxon>
    </lineage>
</organism>
<dbReference type="Proteomes" id="UP001500604">
    <property type="component" value="Unassembled WGS sequence"/>
</dbReference>
<sequence length="340" mass="39446">MTRGTLPIPLGDIPLDIVRPVALILLDTGKVKPPRKAQPFIDFLNRNDWIEAIPDLCIRTYQLNQDGHSNLRKTLCHCFGDNWDNNPEENHLQQREHFFRGVLVSPLPDVIHERVAQALWAQHSKDRKAYNTHLPIQLKTCRNDILRLRTHANIRIHGTDWVIDVQADMQRFGEIILNERMITGIQRLESPNSISVMTIENIGAWDSCPLLNDLLTVFTPGNNTRLTICFLKQLNTFQWQHFGDLDYPGLEIGRKLAQQLNKPLSLFIPLWWSEYLSTHALTIADDDKKKLWPEKPLSLSLLRQHPVLRKLQQNQSWLEQEAIMLDKRLSETLQASITRH</sequence>
<reference evidence="3" key="1">
    <citation type="journal article" date="2019" name="Int. J. Syst. Evol. Microbiol.">
        <title>The Global Catalogue of Microorganisms (GCM) 10K type strain sequencing project: providing services to taxonomists for standard genome sequencing and annotation.</title>
        <authorList>
            <consortium name="The Broad Institute Genomics Platform"/>
            <consortium name="The Broad Institute Genome Sequencing Center for Infectious Disease"/>
            <person name="Wu L."/>
            <person name="Ma J."/>
        </authorList>
    </citation>
    <scope>NUCLEOTIDE SEQUENCE [LARGE SCALE GENOMIC DNA]</scope>
    <source>
        <strain evidence="3">JCM 17805</strain>
    </source>
</reference>
<evidence type="ECO:0000313" key="2">
    <source>
        <dbReference type="EMBL" id="GAA4650723.1"/>
    </source>
</evidence>